<dbReference type="VEuPathDB" id="FungiDB:EMCG_07381"/>
<protein>
    <submittedName>
        <fullName evidence="1">Uncharacterized protein</fullName>
    </submittedName>
</protein>
<dbReference type="EMBL" id="LCZI01000375">
    <property type="protein sequence ID" value="KKZ66953.1"/>
    <property type="molecule type" value="Genomic_DNA"/>
</dbReference>
<dbReference type="AlphaFoldDB" id="A0A0G2I8W7"/>
<reference evidence="2" key="1">
    <citation type="journal article" date="2015" name="PLoS Genet.">
        <title>The dynamic genome and transcriptome of the human fungal pathogen Blastomyces and close relative Emmonsia.</title>
        <authorList>
            <person name="Munoz J.F."/>
            <person name="Gauthier G.M."/>
            <person name="Desjardins C.A."/>
            <person name="Gallo J.E."/>
            <person name="Holder J."/>
            <person name="Sullivan T.D."/>
            <person name="Marty A.J."/>
            <person name="Carmen J.C."/>
            <person name="Chen Z."/>
            <person name="Ding L."/>
            <person name="Gujja S."/>
            <person name="Magrini V."/>
            <person name="Misas E."/>
            <person name="Mitreva M."/>
            <person name="Priest M."/>
            <person name="Saif S."/>
            <person name="Whiston E.A."/>
            <person name="Young S."/>
            <person name="Zeng Q."/>
            <person name="Goldman W.E."/>
            <person name="Mardis E.R."/>
            <person name="Taylor J.W."/>
            <person name="McEwen J.G."/>
            <person name="Clay O.K."/>
            <person name="Klein B.S."/>
            <person name="Cuomo C.A."/>
        </authorList>
    </citation>
    <scope>NUCLEOTIDE SEQUENCE [LARGE SCALE GENOMIC DNA]</scope>
    <source>
        <strain evidence="2">UAMH 3008</strain>
    </source>
</reference>
<comment type="caution">
    <text evidence="1">The sequence shown here is derived from an EMBL/GenBank/DDBJ whole genome shotgun (WGS) entry which is preliminary data.</text>
</comment>
<dbReference type="Proteomes" id="UP000034164">
    <property type="component" value="Unassembled WGS sequence"/>
</dbReference>
<gene>
    <name evidence="1" type="ORF">EMCG_07381</name>
</gene>
<organism evidence="1 2">
    <name type="scientific">[Emmonsia] crescens</name>
    <dbReference type="NCBI Taxonomy" id="73230"/>
    <lineage>
        <taxon>Eukaryota</taxon>
        <taxon>Fungi</taxon>
        <taxon>Dikarya</taxon>
        <taxon>Ascomycota</taxon>
        <taxon>Pezizomycotina</taxon>
        <taxon>Eurotiomycetes</taxon>
        <taxon>Eurotiomycetidae</taxon>
        <taxon>Onygenales</taxon>
        <taxon>Ajellomycetaceae</taxon>
        <taxon>Emergomyces</taxon>
    </lineage>
</organism>
<proteinExistence type="predicted"/>
<sequence>MLSSYIQINFLSPTPQVPGGCKATERPATHATELKLTTWATELGQKQHIKGNGKGQLTMTSALPCVMVACPHRQIEQRRG</sequence>
<accession>A0A0G2I8W7</accession>
<evidence type="ECO:0000313" key="1">
    <source>
        <dbReference type="EMBL" id="KKZ66953.1"/>
    </source>
</evidence>
<name>A0A0G2I8W7_9EURO</name>
<evidence type="ECO:0000313" key="2">
    <source>
        <dbReference type="Proteomes" id="UP000034164"/>
    </source>
</evidence>